<evidence type="ECO:0000313" key="3">
    <source>
        <dbReference type="Proteomes" id="UP000027180"/>
    </source>
</evidence>
<dbReference type="EMBL" id="CP006989">
    <property type="protein sequence ID" value="AIC30309.1"/>
    <property type="molecule type" value="Genomic_DNA"/>
</dbReference>
<keyword evidence="2" id="KW-0614">Plasmid</keyword>
<protein>
    <submittedName>
        <fullName evidence="2">Uncharacterized protein</fullName>
    </submittedName>
</protein>
<accession>A0A060I9B8</accession>
<evidence type="ECO:0000256" key="1">
    <source>
        <dbReference type="SAM" id="MobiDB-lite"/>
    </source>
</evidence>
<geneLocation type="plasmid" evidence="2 3">
    <name>pRetIE4771c</name>
</geneLocation>
<feature type="compositionally biased region" description="Basic and acidic residues" evidence="1">
    <location>
        <begin position="58"/>
        <end position="75"/>
    </location>
</feature>
<dbReference type="RefSeq" id="WP_040141078.1">
    <property type="nucleotide sequence ID" value="NZ_CP006989.1"/>
</dbReference>
<dbReference type="PROSITE" id="PS51257">
    <property type="entry name" value="PROKAR_LIPOPROTEIN"/>
    <property type="match status" value="1"/>
</dbReference>
<dbReference type="AlphaFoldDB" id="A0A060I9B8"/>
<sequence length="75" mass="8011">MKPSLFVVGLPLVVGGCASTLPPDVVAFPAAIEEPSPRPVAYRSPVSGYVARQPVDPKPWRRQNDLQSPEKGEAS</sequence>
<dbReference type="Proteomes" id="UP000027180">
    <property type="component" value="Plasmid pRetIE4771c"/>
</dbReference>
<reference evidence="2 3" key="1">
    <citation type="submission" date="2013-12" db="EMBL/GenBank/DDBJ databases">
        <title>Complete genome sequence of Rhizobium etli bv. mimosae IE4771.</title>
        <authorList>
            <person name="Bustos P."/>
            <person name="Santamaria R.I."/>
            <person name="Lozano L."/>
            <person name="Ormeno-Orrillo E."/>
            <person name="Rogel M.A."/>
            <person name="Romero D."/>
            <person name="Cevallos M.A."/>
            <person name="Martinez-Romero E."/>
            <person name="Gonzalez V."/>
        </authorList>
    </citation>
    <scope>NUCLEOTIDE SEQUENCE [LARGE SCALE GENOMIC DNA]</scope>
    <source>
        <strain evidence="2 3">IE4771</strain>
        <plasmid evidence="3">Plasmid pRetIE4771c</plasmid>
    </source>
</reference>
<organism evidence="2 3">
    <name type="scientific">Rhizobium etli bv. mimosae str. IE4771</name>
    <dbReference type="NCBI Taxonomy" id="1432050"/>
    <lineage>
        <taxon>Bacteria</taxon>
        <taxon>Pseudomonadati</taxon>
        <taxon>Pseudomonadota</taxon>
        <taxon>Alphaproteobacteria</taxon>
        <taxon>Hyphomicrobiales</taxon>
        <taxon>Rhizobiaceae</taxon>
        <taxon>Rhizobium/Agrobacterium group</taxon>
        <taxon>Rhizobium</taxon>
    </lineage>
</organism>
<dbReference type="KEGG" id="rei:IE4771_PC00184"/>
<gene>
    <name evidence="2" type="ORF">IE4771_PC00184</name>
</gene>
<evidence type="ECO:0000313" key="2">
    <source>
        <dbReference type="EMBL" id="AIC30309.1"/>
    </source>
</evidence>
<name>A0A060I9B8_RHIET</name>
<dbReference type="HOGENOM" id="CLU_180838_0_0_5"/>
<proteinExistence type="predicted"/>
<dbReference type="OrthoDB" id="8084577at2"/>
<feature type="region of interest" description="Disordered" evidence="1">
    <location>
        <begin position="53"/>
        <end position="75"/>
    </location>
</feature>